<accession>A0AAV4WLS8</accession>
<feature type="region of interest" description="Disordered" evidence="1">
    <location>
        <begin position="77"/>
        <end position="106"/>
    </location>
</feature>
<evidence type="ECO:0000313" key="2">
    <source>
        <dbReference type="EMBL" id="GIY83273.1"/>
    </source>
</evidence>
<dbReference type="EMBL" id="BPLR01016361">
    <property type="protein sequence ID" value="GIY83273.1"/>
    <property type="molecule type" value="Genomic_DNA"/>
</dbReference>
<protein>
    <submittedName>
        <fullName evidence="2">Uncharacterized protein</fullName>
    </submittedName>
</protein>
<reference evidence="2 3" key="1">
    <citation type="submission" date="2021-06" db="EMBL/GenBank/DDBJ databases">
        <title>Caerostris extrusa draft genome.</title>
        <authorList>
            <person name="Kono N."/>
            <person name="Arakawa K."/>
        </authorList>
    </citation>
    <scope>NUCLEOTIDE SEQUENCE [LARGE SCALE GENOMIC DNA]</scope>
</reference>
<comment type="caution">
    <text evidence="2">The sequence shown here is derived from an EMBL/GenBank/DDBJ whole genome shotgun (WGS) entry which is preliminary data.</text>
</comment>
<gene>
    <name evidence="2" type="ORF">CEXT_241251</name>
</gene>
<evidence type="ECO:0000313" key="3">
    <source>
        <dbReference type="Proteomes" id="UP001054945"/>
    </source>
</evidence>
<dbReference type="Proteomes" id="UP001054945">
    <property type="component" value="Unassembled WGS sequence"/>
</dbReference>
<proteinExistence type="predicted"/>
<evidence type="ECO:0000256" key="1">
    <source>
        <dbReference type="SAM" id="MobiDB-lite"/>
    </source>
</evidence>
<sequence>MQSPDGGRRRWDERTIYYPLTTFSTPANCATCCSECMEPSRGASARISVVGVRFCLPSLSAHQHPRQICSRFLFSRSPKRVPGREGGGATPPPRMSDGRLATSRER</sequence>
<dbReference type="AlphaFoldDB" id="A0AAV4WLS8"/>
<name>A0AAV4WLS8_CAEEX</name>
<organism evidence="2 3">
    <name type="scientific">Caerostris extrusa</name>
    <name type="common">Bark spider</name>
    <name type="synonym">Caerostris bankana</name>
    <dbReference type="NCBI Taxonomy" id="172846"/>
    <lineage>
        <taxon>Eukaryota</taxon>
        <taxon>Metazoa</taxon>
        <taxon>Ecdysozoa</taxon>
        <taxon>Arthropoda</taxon>
        <taxon>Chelicerata</taxon>
        <taxon>Arachnida</taxon>
        <taxon>Araneae</taxon>
        <taxon>Araneomorphae</taxon>
        <taxon>Entelegynae</taxon>
        <taxon>Araneoidea</taxon>
        <taxon>Araneidae</taxon>
        <taxon>Caerostris</taxon>
    </lineage>
</organism>
<keyword evidence="3" id="KW-1185">Reference proteome</keyword>